<evidence type="ECO:0000313" key="3">
    <source>
        <dbReference type="Proteomes" id="UP001054945"/>
    </source>
</evidence>
<feature type="region of interest" description="Disordered" evidence="1">
    <location>
        <begin position="14"/>
        <end position="58"/>
    </location>
</feature>
<accession>A0AAV4NIZ9</accession>
<proteinExistence type="predicted"/>
<evidence type="ECO:0008006" key="4">
    <source>
        <dbReference type="Google" id="ProtNLM"/>
    </source>
</evidence>
<keyword evidence="3" id="KW-1185">Reference proteome</keyword>
<sequence>MYYSSSQSAAHLILKSPQNNLRKRCQQGVTEEKNNPDIREPLPLMPPTPLGPSSVGRHLSADERWDTGEFSVFPIIK</sequence>
<dbReference type="EMBL" id="BPLR01003450">
    <property type="protein sequence ID" value="GIX84766.1"/>
    <property type="molecule type" value="Genomic_DNA"/>
</dbReference>
<comment type="caution">
    <text evidence="2">The sequence shown here is derived from an EMBL/GenBank/DDBJ whole genome shotgun (WGS) entry which is preliminary data.</text>
</comment>
<evidence type="ECO:0000256" key="1">
    <source>
        <dbReference type="SAM" id="MobiDB-lite"/>
    </source>
</evidence>
<name>A0AAV4NIZ9_CAEEX</name>
<gene>
    <name evidence="2" type="ORF">CEXT_401491</name>
</gene>
<protein>
    <recommendedName>
        <fullName evidence="4">Ycf15</fullName>
    </recommendedName>
</protein>
<evidence type="ECO:0000313" key="2">
    <source>
        <dbReference type="EMBL" id="GIX84766.1"/>
    </source>
</evidence>
<reference evidence="2 3" key="1">
    <citation type="submission" date="2021-06" db="EMBL/GenBank/DDBJ databases">
        <title>Caerostris extrusa draft genome.</title>
        <authorList>
            <person name="Kono N."/>
            <person name="Arakawa K."/>
        </authorList>
    </citation>
    <scope>NUCLEOTIDE SEQUENCE [LARGE SCALE GENOMIC DNA]</scope>
</reference>
<organism evidence="2 3">
    <name type="scientific">Caerostris extrusa</name>
    <name type="common">Bark spider</name>
    <name type="synonym">Caerostris bankana</name>
    <dbReference type="NCBI Taxonomy" id="172846"/>
    <lineage>
        <taxon>Eukaryota</taxon>
        <taxon>Metazoa</taxon>
        <taxon>Ecdysozoa</taxon>
        <taxon>Arthropoda</taxon>
        <taxon>Chelicerata</taxon>
        <taxon>Arachnida</taxon>
        <taxon>Araneae</taxon>
        <taxon>Araneomorphae</taxon>
        <taxon>Entelegynae</taxon>
        <taxon>Araneoidea</taxon>
        <taxon>Araneidae</taxon>
        <taxon>Caerostris</taxon>
    </lineage>
</organism>
<feature type="compositionally biased region" description="Basic and acidic residues" evidence="1">
    <location>
        <begin position="30"/>
        <end position="40"/>
    </location>
</feature>
<dbReference type="Proteomes" id="UP001054945">
    <property type="component" value="Unassembled WGS sequence"/>
</dbReference>
<dbReference type="AlphaFoldDB" id="A0AAV4NIZ9"/>